<evidence type="ECO:0000313" key="4">
    <source>
        <dbReference type="EMBL" id="VXB53217.1"/>
    </source>
</evidence>
<dbReference type="CDD" id="cd04301">
    <property type="entry name" value="NAT_SF"/>
    <property type="match status" value="1"/>
</dbReference>
<dbReference type="EMBL" id="CABWLR010000002">
    <property type="protein sequence ID" value="VXB53217.1"/>
    <property type="molecule type" value="Genomic_DNA"/>
</dbReference>
<name>A0A653RG79_9FLAO</name>
<dbReference type="PANTHER" id="PTHR42919">
    <property type="entry name" value="N-ALPHA-ACETYLTRANSFERASE"/>
    <property type="match status" value="1"/>
</dbReference>
<dbReference type="InterPro" id="IPR016181">
    <property type="entry name" value="Acyl_CoA_acyltransferase"/>
</dbReference>
<protein>
    <submittedName>
        <fullName evidence="4">Spermidine/spermine N(1)-acetyltransferase (Modular protein)</fullName>
    </submittedName>
</protein>
<reference evidence="4 5" key="1">
    <citation type="submission" date="2019-10" db="EMBL/GenBank/DDBJ databases">
        <authorList>
            <person name="Karimi E."/>
        </authorList>
    </citation>
    <scope>NUCLEOTIDE SEQUENCE [LARGE SCALE GENOMIC DNA]</scope>
    <source>
        <strain evidence="4">Maribacter sp. 151</strain>
    </source>
</reference>
<evidence type="ECO:0000313" key="5">
    <source>
        <dbReference type="Proteomes" id="UP000430202"/>
    </source>
</evidence>
<dbReference type="InterPro" id="IPR051556">
    <property type="entry name" value="N-term/lysine_N-AcTrnsfr"/>
</dbReference>
<accession>A0A653RG79</accession>
<dbReference type="PANTHER" id="PTHR42919:SF8">
    <property type="entry name" value="N-ALPHA-ACETYLTRANSFERASE 50"/>
    <property type="match status" value="1"/>
</dbReference>
<gene>
    <name evidence="4" type="ORF">MARI151_20835</name>
</gene>
<dbReference type="Gene3D" id="3.40.630.30">
    <property type="match status" value="1"/>
</dbReference>
<feature type="domain" description="N-acetyltransferase" evidence="3">
    <location>
        <begin position="65"/>
        <end position="215"/>
    </location>
</feature>
<sequence>MPANYNTAFIERYLKQISYQINLFIEFPPIRSKVICSFFYFSSMELTYTKCSLQNVEQLRLISEQTFVNAFEKDNDPSDFKDYIEKAFALNKIKAELLNPDSDFYFVYRNDELAGYFKLNVLSAQSDVKRDDSIELERIYVLKSYQSLGLGKQILDRIKSLAQEKNKKMLWLGVWEENTRAIQFYHRHGFQKFDTHPYFIGTDEQTDWLMRFDLSTL</sequence>
<dbReference type="Proteomes" id="UP000430202">
    <property type="component" value="Unassembled WGS sequence"/>
</dbReference>
<proteinExistence type="predicted"/>
<organism evidence="4 5">
    <name type="scientific">Maribacter litoralis</name>
    <dbReference type="NCBI Taxonomy" id="2059726"/>
    <lineage>
        <taxon>Bacteria</taxon>
        <taxon>Pseudomonadati</taxon>
        <taxon>Bacteroidota</taxon>
        <taxon>Flavobacteriia</taxon>
        <taxon>Flavobacteriales</taxon>
        <taxon>Flavobacteriaceae</taxon>
        <taxon>Maribacter</taxon>
    </lineage>
</organism>
<dbReference type="SUPFAM" id="SSF55729">
    <property type="entry name" value="Acyl-CoA N-acyltransferases (Nat)"/>
    <property type="match status" value="1"/>
</dbReference>
<evidence type="ECO:0000256" key="2">
    <source>
        <dbReference type="ARBA" id="ARBA00023315"/>
    </source>
</evidence>
<keyword evidence="1 4" id="KW-0808">Transferase</keyword>
<evidence type="ECO:0000256" key="1">
    <source>
        <dbReference type="ARBA" id="ARBA00022679"/>
    </source>
</evidence>
<dbReference type="GO" id="GO:0016747">
    <property type="term" value="F:acyltransferase activity, transferring groups other than amino-acyl groups"/>
    <property type="evidence" value="ECO:0007669"/>
    <property type="project" value="InterPro"/>
</dbReference>
<keyword evidence="2" id="KW-0012">Acyltransferase</keyword>
<dbReference type="Pfam" id="PF00583">
    <property type="entry name" value="Acetyltransf_1"/>
    <property type="match status" value="1"/>
</dbReference>
<dbReference type="InterPro" id="IPR000182">
    <property type="entry name" value="GNAT_dom"/>
</dbReference>
<dbReference type="PROSITE" id="PS51186">
    <property type="entry name" value="GNAT"/>
    <property type="match status" value="1"/>
</dbReference>
<dbReference type="AlphaFoldDB" id="A0A653RG79"/>
<evidence type="ECO:0000259" key="3">
    <source>
        <dbReference type="PROSITE" id="PS51186"/>
    </source>
</evidence>
<keyword evidence="5" id="KW-1185">Reference proteome</keyword>